<sequence length="191" mass="22094">MSMHEYSLKFTQLSGYALEMVTDMRSRMSLFMSRLSLLSSKEGKTAMLIGDMDISRLMINVQQVEKDKWKDREEFRSLRAKTICHESGHQKTENVNRSSFQQRPTGSAPSLSNAHAPKNREIHYYTTSNSIVIWRRFQTPPKSIRVSLRKLFMDDCETASWSSSSEANDLKGIPSRTYCLWRPILMEESPS</sequence>
<proteinExistence type="predicted"/>
<accession>M1A329</accession>
<dbReference type="Gramene" id="PGSC0003DMT400013611">
    <property type="protein sequence ID" value="PGSC0003DMT400013611"/>
    <property type="gene ID" value="PGSC0003DMG400005319"/>
</dbReference>
<dbReference type="Proteomes" id="UP000011115">
    <property type="component" value="Unassembled WGS sequence"/>
</dbReference>
<dbReference type="AlphaFoldDB" id="M1A329"/>
<keyword evidence="3" id="KW-1185">Reference proteome</keyword>
<dbReference type="HOGENOM" id="CLU_1423769_0_0_1"/>
<name>M1A329_SOLTU</name>
<protein>
    <submittedName>
        <fullName evidence="2">Gag-pol protein</fullName>
    </submittedName>
</protein>
<evidence type="ECO:0000256" key="1">
    <source>
        <dbReference type="SAM" id="MobiDB-lite"/>
    </source>
</evidence>
<dbReference type="PaxDb" id="4113-PGSC0003DMT400013611"/>
<reference evidence="3" key="1">
    <citation type="journal article" date="2011" name="Nature">
        <title>Genome sequence and analysis of the tuber crop potato.</title>
        <authorList>
            <consortium name="The Potato Genome Sequencing Consortium"/>
        </authorList>
    </citation>
    <scope>NUCLEOTIDE SEQUENCE [LARGE SCALE GENOMIC DNA]</scope>
    <source>
        <strain evidence="3">cv. DM1-3 516 R44</strain>
    </source>
</reference>
<reference evidence="2" key="2">
    <citation type="submission" date="2015-06" db="UniProtKB">
        <authorList>
            <consortium name="EnsemblPlants"/>
        </authorList>
    </citation>
    <scope>IDENTIFICATION</scope>
    <source>
        <strain evidence="2">DM1-3 516 R44</strain>
    </source>
</reference>
<dbReference type="InParanoid" id="M1A329"/>
<evidence type="ECO:0000313" key="3">
    <source>
        <dbReference type="Proteomes" id="UP000011115"/>
    </source>
</evidence>
<feature type="compositionally biased region" description="Polar residues" evidence="1">
    <location>
        <begin position="95"/>
        <end position="113"/>
    </location>
</feature>
<feature type="region of interest" description="Disordered" evidence="1">
    <location>
        <begin position="86"/>
        <end position="115"/>
    </location>
</feature>
<evidence type="ECO:0000313" key="2">
    <source>
        <dbReference type="EnsemblPlants" id="PGSC0003DMT400013611"/>
    </source>
</evidence>
<organism evidence="2 3">
    <name type="scientific">Solanum tuberosum</name>
    <name type="common">Potato</name>
    <dbReference type="NCBI Taxonomy" id="4113"/>
    <lineage>
        <taxon>Eukaryota</taxon>
        <taxon>Viridiplantae</taxon>
        <taxon>Streptophyta</taxon>
        <taxon>Embryophyta</taxon>
        <taxon>Tracheophyta</taxon>
        <taxon>Spermatophyta</taxon>
        <taxon>Magnoliopsida</taxon>
        <taxon>eudicotyledons</taxon>
        <taxon>Gunneridae</taxon>
        <taxon>Pentapetalae</taxon>
        <taxon>asterids</taxon>
        <taxon>lamiids</taxon>
        <taxon>Solanales</taxon>
        <taxon>Solanaceae</taxon>
        <taxon>Solanoideae</taxon>
        <taxon>Solaneae</taxon>
        <taxon>Solanum</taxon>
    </lineage>
</organism>
<dbReference type="EnsemblPlants" id="PGSC0003DMT400013611">
    <property type="protein sequence ID" value="PGSC0003DMT400013611"/>
    <property type="gene ID" value="PGSC0003DMG400005319"/>
</dbReference>